<gene>
    <name evidence="1" type="ORF">JO391_14085</name>
</gene>
<sequence length="179" mass="19866">MPYVEVKESDLRRLRELAGIFEIKDVITKLIDDFLEDYTKPQVGKPSTTATEYSFDDLPSLVHAKFISGKIGDIASNSTTWNGFLEQCLEIAHGRLGGFGAVARVVPLNIVAGERAEEGYRYVPSIDLSFQGVSASYAARYIGQIGKALNSSVEIDFLWRTKEEALKPGESGRLIYRAR</sequence>
<name>A0A8G0ZUI3_9RHOB</name>
<dbReference type="Proteomes" id="UP000826300">
    <property type="component" value="Chromosome"/>
</dbReference>
<accession>A0A8G0ZUI3</accession>
<reference evidence="1" key="1">
    <citation type="submission" date="2021-02" db="EMBL/GenBank/DDBJ databases">
        <title>Rhodobacter shimadae sp. nov., an aerobic anoxygenic phototrophic bacterium isolated from a hot spring.</title>
        <authorList>
            <person name="Muramatsu S."/>
            <person name="Haruta S."/>
            <person name="Hirose S."/>
            <person name="Hanada S."/>
        </authorList>
    </citation>
    <scope>NUCLEOTIDE SEQUENCE</scope>
    <source>
        <strain evidence="1">N10</strain>
    </source>
</reference>
<dbReference type="NCBIfam" id="NF047386">
    <property type="entry name" value="T4SS_SepA_fam"/>
    <property type="match status" value="1"/>
</dbReference>
<dbReference type="AlphaFoldDB" id="A0A8G0ZUI3"/>
<evidence type="ECO:0000313" key="1">
    <source>
        <dbReference type="EMBL" id="QYZ68880.1"/>
    </source>
</evidence>
<dbReference type="EMBL" id="CP069370">
    <property type="protein sequence ID" value="QYZ68880.1"/>
    <property type="molecule type" value="Genomic_DNA"/>
</dbReference>
<proteinExistence type="predicted"/>
<organism evidence="1 2">
    <name type="scientific">Neotabrizicola shimadae</name>
    <dbReference type="NCBI Taxonomy" id="2807096"/>
    <lineage>
        <taxon>Bacteria</taxon>
        <taxon>Pseudomonadati</taxon>
        <taxon>Pseudomonadota</taxon>
        <taxon>Alphaproteobacteria</taxon>
        <taxon>Rhodobacterales</taxon>
        <taxon>Paracoccaceae</taxon>
        <taxon>Neotabrizicola</taxon>
    </lineage>
</organism>
<keyword evidence="2" id="KW-1185">Reference proteome</keyword>
<dbReference type="RefSeq" id="WP_220661100.1">
    <property type="nucleotide sequence ID" value="NZ_CP069370.1"/>
</dbReference>
<evidence type="ECO:0000313" key="2">
    <source>
        <dbReference type="Proteomes" id="UP000826300"/>
    </source>
</evidence>
<dbReference type="KEGG" id="nsm:JO391_14085"/>
<protein>
    <submittedName>
        <fullName evidence="1">Uncharacterized protein</fullName>
    </submittedName>
</protein>